<reference evidence="1" key="1">
    <citation type="submission" date="2020-02" db="EMBL/GenBank/DDBJ databases">
        <authorList>
            <person name="Meier V. D."/>
        </authorList>
    </citation>
    <scope>NUCLEOTIDE SEQUENCE</scope>
    <source>
        <strain evidence="1">AVDCRST_MAG67</strain>
    </source>
</reference>
<organism evidence="1">
    <name type="scientific">uncultured Solirubrobacteraceae bacterium</name>
    <dbReference type="NCBI Taxonomy" id="1162706"/>
    <lineage>
        <taxon>Bacteria</taxon>
        <taxon>Bacillati</taxon>
        <taxon>Actinomycetota</taxon>
        <taxon>Thermoleophilia</taxon>
        <taxon>Solirubrobacterales</taxon>
        <taxon>Solirubrobacteraceae</taxon>
        <taxon>environmental samples</taxon>
    </lineage>
</organism>
<sequence length="166" mass="17826">MSSGAGAAALRLAERFEAAWSAADLAHELATTCAPDLHYEDPLTFKGPLHGPGALAQHAALLRTFAPDARIEPTGPRLSDGHFVAAPVRLLATHTGELESFPPTGRAIVVQAIFYCELDEARTRLWRVRAFFDLYDAAIQLGVLPKPGSVGQRALMLLRGFGLRGV</sequence>
<dbReference type="Pfam" id="PF07366">
    <property type="entry name" value="SnoaL"/>
    <property type="match status" value="1"/>
</dbReference>
<dbReference type="AlphaFoldDB" id="A0A6J4RY22"/>
<evidence type="ECO:0008006" key="2">
    <source>
        <dbReference type="Google" id="ProtNLM"/>
    </source>
</evidence>
<evidence type="ECO:0000313" key="1">
    <source>
        <dbReference type="EMBL" id="CAA9485018.1"/>
    </source>
</evidence>
<dbReference type="InterPro" id="IPR009959">
    <property type="entry name" value="Cyclase_SnoaL-like"/>
</dbReference>
<dbReference type="GO" id="GO:0030638">
    <property type="term" value="P:polyketide metabolic process"/>
    <property type="evidence" value="ECO:0007669"/>
    <property type="project" value="InterPro"/>
</dbReference>
<dbReference type="Gene3D" id="3.10.450.50">
    <property type="match status" value="1"/>
</dbReference>
<dbReference type="SUPFAM" id="SSF54427">
    <property type="entry name" value="NTF2-like"/>
    <property type="match status" value="1"/>
</dbReference>
<dbReference type="EMBL" id="CADCVQ010000053">
    <property type="protein sequence ID" value="CAA9485018.1"/>
    <property type="molecule type" value="Genomic_DNA"/>
</dbReference>
<accession>A0A6J4RY22</accession>
<proteinExistence type="predicted"/>
<dbReference type="InterPro" id="IPR032710">
    <property type="entry name" value="NTF2-like_dom_sf"/>
</dbReference>
<gene>
    <name evidence="1" type="ORF">AVDCRST_MAG67-1047</name>
</gene>
<protein>
    <recommendedName>
        <fullName evidence="2">SnoaL-like domain-containing protein</fullName>
    </recommendedName>
</protein>
<name>A0A6J4RY22_9ACTN</name>